<protein>
    <submittedName>
        <fullName evidence="2">Uncharacterized protein</fullName>
    </submittedName>
</protein>
<evidence type="ECO:0000313" key="3">
    <source>
        <dbReference type="Proteomes" id="UP000035740"/>
    </source>
</evidence>
<dbReference type="Proteomes" id="UP000035740">
    <property type="component" value="Unassembled WGS sequence"/>
</dbReference>
<sequence length="64" mass="7213">MVDVKDRLRAVSYSRSSLATDLASVEKNQCRADHTTKTCVRILDFGGGPPRPSHRTNDLNQKWL</sequence>
<name>A0A0J8AZJ0_BETVV</name>
<proteinExistence type="predicted"/>
<organism evidence="2 3">
    <name type="scientific">Beta vulgaris subsp. vulgaris</name>
    <name type="common">Beet</name>
    <dbReference type="NCBI Taxonomy" id="3555"/>
    <lineage>
        <taxon>Eukaryota</taxon>
        <taxon>Viridiplantae</taxon>
        <taxon>Streptophyta</taxon>
        <taxon>Embryophyta</taxon>
        <taxon>Tracheophyta</taxon>
        <taxon>Spermatophyta</taxon>
        <taxon>Magnoliopsida</taxon>
        <taxon>eudicotyledons</taxon>
        <taxon>Gunneridae</taxon>
        <taxon>Pentapetalae</taxon>
        <taxon>Caryophyllales</taxon>
        <taxon>Chenopodiaceae</taxon>
        <taxon>Betoideae</taxon>
        <taxon>Beta</taxon>
    </lineage>
</organism>
<dbReference type="EMBL" id="KQ095813">
    <property type="protein sequence ID" value="KMS94136.1"/>
    <property type="molecule type" value="Genomic_DNA"/>
</dbReference>
<feature type="region of interest" description="Disordered" evidence="1">
    <location>
        <begin position="44"/>
        <end position="64"/>
    </location>
</feature>
<evidence type="ECO:0000313" key="2">
    <source>
        <dbReference type="EMBL" id="KMS94136.1"/>
    </source>
</evidence>
<accession>A0A0J8AZJ0</accession>
<dbReference type="Gramene" id="KMS94136">
    <property type="protein sequence ID" value="KMS94136"/>
    <property type="gene ID" value="BVRB_024440"/>
</dbReference>
<evidence type="ECO:0000256" key="1">
    <source>
        <dbReference type="SAM" id="MobiDB-lite"/>
    </source>
</evidence>
<dbReference type="AlphaFoldDB" id="A0A0J8AZJ0"/>
<reference evidence="2 3" key="1">
    <citation type="journal article" date="2014" name="Nature">
        <title>The genome of the recently domesticated crop plant sugar beet (Beta vulgaris).</title>
        <authorList>
            <person name="Dohm J.C."/>
            <person name="Minoche A.E."/>
            <person name="Holtgrawe D."/>
            <person name="Capella-Gutierrez S."/>
            <person name="Zakrzewski F."/>
            <person name="Tafer H."/>
            <person name="Rupp O."/>
            <person name="Sorensen T.R."/>
            <person name="Stracke R."/>
            <person name="Reinhardt R."/>
            <person name="Goesmann A."/>
            <person name="Kraft T."/>
            <person name="Schulz B."/>
            <person name="Stadler P.F."/>
            <person name="Schmidt T."/>
            <person name="Gabaldon T."/>
            <person name="Lehrach H."/>
            <person name="Weisshaar B."/>
            <person name="Himmelbauer H."/>
        </authorList>
    </citation>
    <scope>NUCLEOTIDE SEQUENCE [LARGE SCALE GENOMIC DNA]</scope>
    <source>
        <tissue evidence="2">Taproot</tissue>
    </source>
</reference>
<gene>
    <name evidence="2" type="ORF">BVRB_024440</name>
</gene>
<keyword evidence="3" id="KW-1185">Reference proteome</keyword>